<keyword evidence="2" id="KW-1185">Reference proteome</keyword>
<protein>
    <submittedName>
        <fullName evidence="1">Uncharacterized protein</fullName>
    </submittedName>
</protein>
<evidence type="ECO:0000313" key="2">
    <source>
        <dbReference type="Proteomes" id="UP001417504"/>
    </source>
</evidence>
<reference evidence="1 2" key="1">
    <citation type="submission" date="2024-01" db="EMBL/GenBank/DDBJ databases">
        <title>Genome assemblies of Stephania.</title>
        <authorList>
            <person name="Yang L."/>
        </authorList>
    </citation>
    <scope>NUCLEOTIDE SEQUENCE [LARGE SCALE GENOMIC DNA]</scope>
    <source>
        <strain evidence="1">QJT</strain>
        <tissue evidence="1">Leaf</tissue>
    </source>
</reference>
<dbReference type="EMBL" id="JBBNAE010000010">
    <property type="protein sequence ID" value="KAK9091170.1"/>
    <property type="molecule type" value="Genomic_DNA"/>
</dbReference>
<proteinExistence type="predicted"/>
<comment type="caution">
    <text evidence="1">The sequence shown here is derived from an EMBL/GenBank/DDBJ whole genome shotgun (WGS) entry which is preliminary data.</text>
</comment>
<accession>A0AAP0HQ19</accession>
<organism evidence="1 2">
    <name type="scientific">Stephania japonica</name>
    <dbReference type="NCBI Taxonomy" id="461633"/>
    <lineage>
        <taxon>Eukaryota</taxon>
        <taxon>Viridiplantae</taxon>
        <taxon>Streptophyta</taxon>
        <taxon>Embryophyta</taxon>
        <taxon>Tracheophyta</taxon>
        <taxon>Spermatophyta</taxon>
        <taxon>Magnoliopsida</taxon>
        <taxon>Ranunculales</taxon>
        <taxon>Menispermaceae</taxon>
        <taxon>Menispermoideae</taxon>
        <taxon>Cissampelideae</taxon>
        <taxon>Stephania</taxon>
    </lineage>
</organism>
<evidence type="ECO:0000313" key="1">
    <source>
        <dbReference type="EMBL" id="KAK9091170.1"/>
    </source>
</evidence>
<name>A0AAP0HQ19_9MAGN</name>
<dbReference type="Proteomes" id="UP001417504">
    <property type="component" value="Unassembled WGS sequence"/>
</dbReference>
<sequence>MEAEFTEEEVWAAISNCEGEKTPGPDGFSMSVYKECWGVMKNDIMAFMNEHQSRSCERL</sequence>
<dbReference type="AlphaFoldDB" id="A0AAP0HQ19"/>
<gene>
    <name evidence="1" type="ORF">Sjap_024347</name>
</gene>